<dbReference type="EMBL" id="BAABLM010000010">
    <property type="protein sequence ID" value="GAA4684863.1"/>
    <property type="molecule type" value="Genomic_DNA"/>
</dbReference>
<gene>
    <name evidence="1" type="ORF">GCM10025780_33890</name>
</gene>
<evidence type="ECO:0008006" key="3">
    <source>
        <dbReference type="Google" id="ProtNLM"/>
    </source>
</evidence>
<comment type="caution">
    <text evidence="1">The sequence shown here is derived from an EMBL/GenBank/DDBJ whole genome shotgun (WGS) entry which is preliminary data.</text>
</comment>
<keyword evidence="2" id="KW-1185">Reference proteome</keyword>
<sequence length="97" mass="10225">MPDYSVDPEAVANMATAVGHCSDALPEGDLPDADACGSHRVAEALSEYSMWRRVLCNQARASLSSLSTNARRAAEEYAAADQSIEIQAGAEAVGARR</sequence>
<protein>
    <recommendedName>
        <fullName evidence="3">Excreted virulence factor EspC (Type VII ESX diderm)</fullName>
    </recommendedName>
</protein>
<organism evidence="1 2">
    <name type="scientific">Frondihabitans cladoniiphilus</name>
    <dbReference type="NCBI Taxonomy" id="715785"/>
    <lineage>
        <taxon>Bacteria</taxon>
        <taxon>Bacillati</taxon>
        <taxon>Actinomycetota</taxon>
        <taxon>Actinomycetes</taxon>
        <taxon>Micrococcales</taxon>
        <taxon>Microbacteriaceae</taxon>
        <taxon>Frondihabitans</taxon>
    </lineage>
</organism>
<dbReference type="Proteomes" id="UP001501295">
    <property type="component" value="Unassembled WGS sequence"/>
</dbReference>
<reference evidence="2" key="1">
    <citation type="journal article" date="2019" name="Int. J. Syst. Evol. Microbiol.">
        <title>The Global Catalogue of Microorganisms (GCM) 10K type strain sequencing project: providing services to taxonomists for standard genome sequencing and annotation.</title>
        <authorList>
            <consortium name="The Broad Institute Genomics Platform"/>
            <consortium name="The Broad Institute Genome Sequencing Center for Infectious Disease"/>
            <person name="Wu L."/>
            <person name="Ma J."/>
        </authorList>
    </citation>
    <scope>NUCLEOTIDE SEQUENCE [LARGE SCALE GENOMIC DNA]</scope>
    <source>
        <strain evidence="2">JCM 18956</strain>
    </source>
</reference>
<accession>A0ABP8WCG6</accession>
<name>A0ABP8WCG6_9MICO</name>
<evidence type="ECO:0000313" key="2">
    <source>
        <dbReference type="Proteomes" id="UP001501295"/>
    </source>
</evidence>
<evidence type="ECO:0000313" key="1">
    <source>
        <dbReference type="EMBL" id="GAA4684863.1"/>
    </source>
</evidence>
<dbReference type="RefSeq" id="WP_345377112.1">
    <property type="nucleotide sequence ID" value="NZ_BAABLM010000010.1"/>
</dbReference>
<proteinExistence type="predicted"/>